<evidence type="ECO:0000256" key="3">
    <source>
        <dbReference type="ARBA" id="ARBA00022980"/>
    </source>
</evidence>
<sequence length="636" mass="72294">MRRIPRPQRAIDPSLPISPLIQRRIPPPACLRATIPYPHLRTTSASFSTTPTFNFLLSSKQDKKSHQAFVRRWQKRILGDSEPIGAHVDPFDPTSPVRIAPEEQGEEVEVLDDEQAELDPSKQGLLGREYEEATKGPLLHVGGKKWIKHAEEINLAKEFEKLTLRTYTPMTQDMADQIEKLSGSLYTIRDENLMMAQDFDEATGKPYTDISFGRSTRLRKPEALRDAFHQAVVEIYVLKNQKQSLDMTTQANRGIYDPPEWIKDVQLERTRKGKYILSFPKDKTFTEETLLEAMRHVPTYTPPAPEEIVEVEAPENELLAEEGAPLASEAAESPSPLPVMDPATPAFKRAALVKDDDEKPKFDFMSNRPTPRQPKPTEFAEPAKPTERVAEVVVEETLTVAEPEAANESRHAAMESAVRSAEQEVSDIREALREHITSHSSKTVMRVEKPSPAAQWNHVPFTDPALKFALAKRVAQLTGHYISDRHLTSSKNLGDLYDHVRGTANPTPTDVYTYINVEGKRQNIKRKRLAKLAKHQPEVAKTKLKINAGELLRLGNVELLKRELTHAQRRVKTGLEKVVIRELEAKHLLPGRELEHNQEYRKARSERMERKAELKEMTHLFPEFAHKRSKNATRGF</sequence>
<dbReference type="Proteomes" id="UP000800036">
    <property type="component" value="Unassembled WGS sequence"/>
</dbReference>
<protein>
    <recommendedName>
        <fullName evidence="6">Large ribosomal subunit protein mL50</fullName>
    </recommendedName>
</protein>
<evidence type="ECO:0000256" key="2">
    <source>
        <dbReference type="ARBA" id="ARBA00008860"/>
    </source>
</evidence>
<accession>A0A6A5VTV3</accession>
<dbReference type="Pfam" id="PF10501">
    <property type="entry name" value="Ribosomal_L50"/>
    <property type="match status" value="1"/>
</dbReference>
<comment type="similarity">
    <text evidence="2">Belongs to the mitochondrion-specific ribosomal protein mL50 family.</text>
</comment>
<proteinExistence type="inferred from homology"/>
<evidence type="ECO:0000256" key="5">
    <source>
        <dbReference type="ARBA" id="ARBA00023274"/>
    </source>
</evidence>
<feature type="region of interest" description="Disordered" evidence="7">
    <location>
        <begin position="355"/>
        <end position="387"/>
    </location>
</feature>
<dbReference type="GO" id="GO:0005739">
    <property type="term" value="C:mitochondrion"/>
    <property type="evidence" value="ECO:0007669"/>
    <property type="project" value="UniProtKB-SubCell"/>
</dbReference>
<keyword evidence="3" id="KW-0689">Ribosomal protein</keyword>
<name>A0A6A5VTV3_9PLEO</name>
<feature type="compositionally biased region" description="Acidic residues" evidence="7">
    <location>
        <begin position="103"/>
        <end position="117"/>
    </location>
</feature>
<dbReference type="GO" id="GO:1990904">
    <property type="term" value="C:ribonucleoprotein complex"/>
    <property type="evidence" value="ECO:0007669"/>
    <property type="project" value="UniProtKB-KW"/>
</dbReference>
<evidence type="ECO:0000256" key="7">
    <source>
        <dbReference type="SAM" id="MobiDB-lite"/>
    </source>
</evidence>
<dbReference type="InterPro" id="IPR018305">
    <property type="entry name" value="Ribosomal_m50"/>
</dbReference>
<dbReference type="GO" id="GO:0005840">
    <property type="term" value="C:ribosome"/>
    <property type="evidence" value="ECO:0007669"/>
    <property type="project" value="UniProtKB-KW"/>
</dbReference>
<evidence type="ECO:0000313" key="8">
    <source>
        <dbReference type="EMBL" id="KAF1978306.1"/>
    </source>
</evidence>
<keyword evidence="4" id="KW-0496">Mitochondrion</keyword>
<dbReference type="EMBL" id="ML976660">
    <property type="protein sequence ID" value="KAF1978306.1"/>
    <property type="molecule type" value="Genomic_DNA"/>
</dbReference>
<comment type="subcellular location">
    <subcellularLocation>
        <location evidence="1">Mitochondrion</location>
    </subcellularLocation>
</comment>
<evidence type="ECO:0000256" key="4">
    <source>
        <dbReference type="ARBA" id="ARBA00023128"/>
    </source>
</evidence>
<dbReference type="OrthoDB" id="6220758at2759"/>
<evidence type="ECO:0000256" key="1">
    <source>
        <dbReference type="ARBA" id="ARBA00004173"/>
    </source>
</evidence>
<dbReference type="AlphaFoldDB" id="A0A6A5VTV3"/>
<gene>
    <name evidence="8" type="ORF">BU23DRAFT_524813</name>
</gene>
<evidence type="ECO:0000313" key="9">
    <source>
        <dbReference type="Proteomes" id="UP000800036"/>
    </source>
</evidence>
<evidence type="ECO:0000256" key="6">
    <source>
        <dbReference type="ARBA" id="ARBA00035183"/>
    </source>
</evidence>
<keyword evidence="5" id="KW-0687">Ribonucleoprotein</keyword>
<organism evidence="8 9">
    <name type="scientific">Bimuria novae-zelandiae CBS 107.79</name>
    <dbReference type="NCBI Taxonomy" id="1447943"/>
    <lineage>
        <taxon>Eukaryota</taxon>
        <taxon>Fungi</taxon>
        <taxon>Dikarya</taxon>
        <taxon>Ascomycota</taxon>
        <taxon>Pezizomycotina</taxon>
        <taxon>Dothideomycetes</taxon>
        <taxon>Pleosporomycetidae</taxon>
        <taxon>Pleosporales</taxon>
        <taxon>Massarineae</taxon>
        <taxon>Didymosphaeriaceae</taxon>
        <taxon>Bimuria</taxon>
    </lineage>
</organism>
<reference evidence="8" key="1">
    <citation type="journal article" date="2020" name="Stud. Mycol.">
        <title>101 Dothideomycetes genomes: a test case for predicting lifestyles and emergence of pathogens.</title>
        <authorList>
            <person name="Haridas S."/>
            <person name="Albert R."/>
            <person name="Binder M."/>
            <person name="Bloem J."/>
            <person name="Labutti K."/>
            <person name="Salamov A."/>
            <person name="Andreopoulos B."/>
            <person name="Baker S."/>
            <person name="Barry K."/>
            <person name="Bills G."/>
            <person name="Bluhm B."/>
            <person name="Cannon C."/>
            <person name="Castanera R."/>
            <person name="Culley D."/>
            <person name="Daum C."/>
            <person name="Ezra D."/>
            <person name="Gonzalez J."/>
            <person name="Henrissat B."/>
            <person name="Kuo A."/>
            <person name="Liang C."/>
            <person name="Lipzen A."/>
            <person name="Lutzoni F."/>
            <person name="Magnuson J."/>
            <person name="Mondo S."/>
            <person name="Nolan M."/>
            <person name="Ohm R."/>
            <person name="Pangilinan J."/>
            <person name="Park H.-J."/>
            <person name="Ramirez L."/>
            <person name="Alfaro M."/>
            <person name="Sun H."/>
            <person name="Tritt A."/>
            <person name="Yoshinaga Y."/>
            <person name="Zwiers L.-H."/>
            <person name="Turgeon B."/>
            <person name="Goodwin S."/>
            <person name="Spatafora J."/>
            <person name="Crous P."/>
            <person name="Grigoriev I."/>
        </authorList>
    </citation>
    <scope>NUCLEOTIDE SEQUENCE</scope>
    <source>
        <strain evidence="8">CBS 107.79</strain>
    </source>
</reference>
<feature type="region of interest" description="Disordered" evidence="7">
    <location>
        <begin position="103"/>
        <end position="129"/>
    </location>
</feature>
<keyword evidence="9" id="KW-1185">Reference proteome</keyword>